<feature type="region of interest" description="Disordered" evidence="18">
    <location>
        <begin position="674"/>
        <end position="694"/>
    </location>
</feature>
<keyword evidence="6" id="KW-0677">Repeat</keyword>
<dbReference type="GO" id="GO:0008324">
    <property type="term" value="F:monoatomic cation transmembrane transporter activity"/>
    <property type="evidence" value="ECO:0007669"/>
    <property type="project" value="UniProtKB-UniRule"/>
</dbReference>
<evidence type="ECO:0000256" key="16">
    <source>
        <dbReference type="ARBA" id="ARBA00046252"/>
    </source>
</evidence>
<comment type="catalytic activity">
    <reaction evidence="12">
        <text>Mn(2+)(in) = Mn(2+)(out)</text>
        <dbReference type="Rhea" id="RHEA:28699"/>
        <dbReference type="ChEBI" id="CHEBI:29035"/>
    </reaction>
</comment>
<evidence type="ECO:0000313" key="20">
    <source>
        <dbReference type="EMBL" id="KAF7702036.1"/>
    </source>
</evidence>
<feature type="transmembrane region" description="Helical" evidence="17">
    <location>
        <begin position="183"/>
        <end position="201"/>
    </location>
</feature>
<keyword evidence="9 17" id="KW-0406">Ion transport</keyword>
<keyword evidence="4" id="KW-1003">Cell membrane</keyword>
<comment type="catalytic activity">
    <reaction evidence="15">
        <text>Ni(2+)(in) = Ni(2+)(out)</text>
        <dbReference type="Rhea" id="RHEA:29831"/>
        <dbReference type="ChEBI" id="CHEBI:49786"/>
    </reaction>
</comment>
<accession>A0A8T0B5S0</accession>
<keyword evidence="10 17" id="KW-0472">Membrane</keyword>
<comment type="catalytic activity">
    <reaction evidence="13">
        <text>Fe(2+)(in) = Fe(2+)(out)</text>
        <dbReference type="Rhea" id="RHEA:28486"/>
        <dbReference type="ChEBI" id="CHEBI:29033"/>
    </reaction>
</comment>
<dbReference type="PANTHER" id="PTHR16228:SF25">
    <property type="entry name" value="SOLUTE CARRIER FAMILY 41 MEMBER 2"/>
    <property type="match status" value="1"/>
</dbReference>
<feature type="region of interest" description="Disordered" evidence="18">
    <location>
        <begin position="1"/>
        <end position="22"/>
    </location>
</feature>
<comment type="catalytic activity">
    <reaction evidence="11">
        <text>Mg(2+)(in) = Mg(2+)(out)</text>
        <dbReference type="Rhea" id="RHEA:29827"/>
        <dbReference type="ChEBI" id="CHEBI:18420"/>
    </reaction>
</comment>
<dbReference type="GO" id="GO:0005886">
    <property type="term" value="C:plasma membrane"/>
    <property type="evidence" value="ECO:0007669"/>
    <property type="project" value="UniProtKB-SubCell"/>
</dbReference>
<evidence type="ECO:0000256" key="8">
    <source>
        <dbReference type="ARBA" id="ARBA00022989"/>
    </source>
</evidence>
<feature type="compositionally biased region" description="Polar residues" evidence="18">
    <location>
        <begin position="674"/>
        <end position="688"/>
    </location>
</feature>
<evidence type="ECO:0000256" key="18">
    <source>
        <dbReference type="SAM" id="MobiDB-lite"/>
    </source>
</evidence>
<dbReference type="InterPro" id="IPR036739">
    <property type="entry name" value="SLC41_membr_dom_sf"/>
</dbReference>
<evidence type="ECO:0000313" key="21">
    <source>
        <dbReference type="Proteomes" id="UP000606274"/>
    </source>
</evidence>
<evidence type="ECO:0000256" key="14">
    <source>
        <dbReference type="ARBA" id="ARBA00036245"/>
    </source>
</evidence>
<feature type="transmembrane region" description="Helical" evidence="17">
    <location>
        <begin position="207"/>
        <end position="237"/>
    </location>
</feature>
<feature type="transmembrane region" description="Helical" evidence="17">
    <location>
        <begin position="282"/>
        <end position="304"/>
    </location>
</feature>
<keyword evidence="21" id="KW-1185">Reference proteome</keyword>
<feature type="compositionally biased region" description="Basic residues" evidence="18">
    <location>
        <begin position="1332"/>
        <end position="1342"/>
    </location>
</feature>
<reference evidence="20" key="1">
    <citation type="submission" date="2020-08" db="EMBL/GenBank/DDBJ databases">
        <title>Chromosome-level assembly of Southern catfish (Silurus meridionalis) provides insights into visual adaptation to the nocturnal and benthic lifestyles.</title>
        <authorList>
            <person name="Zhang Y."/>
            <person name="Wang D."/>
            <person name="Peng Z."/>
        </authorList>
    </citation>
    <scope>NUCLEOTIDE SEQUENCE</scope>
    <source>
        <strain evidence="20">SWU-2019-XX</strain>
        <tissue evidence="20">Muscle</tissue>
    </source>
</reference>
<feature type="transmembrane region" description="Helical" evidence="17">
    <location>
        <begin position="311"/>
        <end position="333"/>
    </location>
</feature>
<dbReference type="InterPro" id="IPR006667">
    <property type="entry name" value="SLC41_membr_dom"/>
</dbReference>
<keyword evidence="7 17" id="KW-0460">Magnesium</keyword>
<evidence type="ECO:0000256" key="4">
    <source>
        <dbReference type="ARBA" id="ARBA00022475"/>
    </source>
</evidence>
<feature type="region of interest" description="Disordered" evidence="18">
    <location>
        <begin position="1372"/>
        <end position="1417"/>
    </location>
</feature>
<evidence type="ECO:0000256" key="6">
    <source>
        <dbReference type="ARBA" id="ARBA00022737"/>
    </source>
</evidence>
<feature type="transmembrane region" description="Helical" evidence="17">
    <location>
        <begin position="95"/>
        <end position="119"/>
    </location>
</feature>
<evidence type="ECO:0000256" key="2">
    <source>
        <dbReference type="ARBA" id="ARBA00009749"/>
    </source>
</evidence>
<organism evidence="20 21">
    <name type="scientific">Silurus meridionalis</name>
    <name type="common">Southern catfish</name>
    <name type="synonym">Silurus soldatovi meridionalis</name>
    <dbReference type="NCBI Taxonomy" id="175797"/>
    <lineage>
        <taxon>Eukaryota</taxon>
        <taxon>Metazoa</taxon>
        <taxon>Chordata</taxon>
        <taxon>Craniata</taxon>
        <taxon>Vertebrata</taxon>
        <taxon>Euteleostomi</taxon>
        <taxon>Actinopterygii</taxon>
        <taxon>Neopterygii</taxon>
        <taxon>Teleostei</taxon>
        <taxon>Ostariophysi</taxon>
        <taxon>Siluriformes</taxon>
        <taxon>Siluridae</taxon>
        <taxon>Silurus</taxon>
    </lineage>
</organism>
<proteinExistence type="inferred from homology"/>
<evidence type="ECO:0000256" key="10">
    <source>
        <dbReference type="ARBA" id="ARBA00023136"/>
    </source>
</evidence>
<feature type="transmembrane region" description="Helical" evidence="17">
    <location>
        <begin position="249"/>
        <end position="270"/>
    </location>
</feature>
<evidence type="ECO:0000256" key="1">
    <source>
        <dbReference type="ARBA" id="ARBA00004651"/>
    </source>
</evidence>
<comment type="subcellular location">
    <subcellularLocation>
        <location evidence="1">Cell membrane</location>
        <topology evidence="1">Multi-pass membrane protein</topology>
    </subcellularLocation>
    <subcellularLocation>
        <location evidence="17">Membrane</location>
        <topology evidence="17">Multi-pass membrane protein</topology>
    </subcellularLocation>
</comment>
<dbReference type="InterPro" id="IPR045349">
    <property type="entry name" value="SLC41A1-3"/>
</dbReference>
<dbReference type="EMBL" id="JABFDY010000010">
    <property type="protein sequence ID" value="KAF7702036.1"/>
    <property type="molecule type" value="Genomic_DNA"/>
</dbReference>
<keyword evidence="5 17" id="KW-0812">Transmembrane</keyword>
<comment type="function">
    <text evidence="16">Acts as a plasma-membrane magnesium transporter. Can also mediate the transport of other divalent metal cations in an order of Ba(2+) &gt; Ni(2+) &gt; Co(2+) &gt; Fe(2+) &gt; Mn(2+).</text>
</comment>
<feature type="domain" description="SLC41A/MgtE integral membrane" evidence="19">
    <location>
        <begin position="349"/>
        <end position="465"/>
    </location>
</feature>
<dbReference type="GO" id="GO:0030001">
    <property type="term" value="P:metal ion transport"/>
    <property type="evidence" value="ECO:0007669"/>
    <property type="project" value="UniProtKB-UniRule"/>
</dbReference>
<evidence type="ECO:0000256" key="12">
    <source>
        <dbReference type="ARBA" id="ARBA00036173"/>
    </source>
</evidence>
<comment type="catalytic activity">
    <reaction evidence="14">
        <text>Co(2+)(in) = Co(2+)(out)</text>
        <dbReference type="Rhea" id="RHEA:28578"/>
        <dbReference type="ChEBI" id="CHEBI:48828"/>
    </reaction>
</comment>
<comment type="caution">
    <text evidence="17">Lacks conserved residue(s) required for the propagation of feature annotation.</text>
</comment>
<feature type="transmembrane region" description="Helical" evidence="17">
    <location>
        <begin position="406"/>
        <end position="425"/>
    </location>
</feature>
<evidence type="ECO:0000256" key="3">
    <source>
        <dbReference type="ARBA" id="ARBA00022448"/>
    </source>
</evidence>
<feature type="region of interest" description="Disordered" evidence="18">
    <location>
        <begin position="1321"/>
        <end position="1345"/>
    </location>
</feature>
<evidence type="ECO:0000256" key="5">
    <source>
        <dbReference type="ARBA" id="ARBA00022692"/>
    </source>
</evidence>
<evidence type="ECO:0000256" key="9">
    <source>
        <dbReference type="ARBA" id="ARBA00023065"/>
    </source>
</evidence>
<gene>
    <name evidence="20" type="ORF">HF521_001319</name>
</gene>
<dbReference type="PANTHER" id="PTHR16228">
    <property type="entry name" value="DIVALENT CATION TRANSPORTER SOLUTE CARRIER FAMILY 41"/>
    <property type="match status" value="1"/>
</dbReference>
<feature type="transmembrane region" description="Helical" evidence="17">
    <location>
        <begin position="437"/>
        <end position="459"/>
    </location>
</feature>
<comment type="similarity">
    <text evidence="2 17">Belongs to the SLC41A transporter family.</text>
</comment>
<name>A0A8T0B5S0_SILME</name>
<dbReference type="Gene3D" id="1.10.357.20">
    <property type="entry name" value="SLC41 divalent cation transporters, integral membrane domain"/>
    <property type="match status" value="2"/>
</dbReference>
<dbReference type="SUPFAM" id="SSF161093">
    <property type="entry name" value="MgtE membrane domain-like"/>
    <property type="match status" value="2"/>
</dbReference>
<evidence type="ECO:0000256" key="13">
    <source>
        <dbReference type="ARBA" id="ARBA00036243"/>
    </source>
</evidence>
<evidence type="ECO:0000259" key="19">
    <source>
        <dbReference type="Pfam" id="PF01769"/>
    </source>
</evidence>
<comment type="function">
    <text evidence="17">Acts as a magnesium transporter.</text>
</comment>
<evidence type="ECO:0000256" key="11">
    <source>
        <dbReference type="ARBA" id="ARBA00034269"/>
    </source>
</evidence>
<evidence type="ECO:0000256" key="17">
    <source>
        <dbReference type="RuleBase" id="RU369007"/>
    </source>
</evidence>
<feature type="compositionally biased region" description="Basic residues" evidence="18">
    <location>
        <begin position="1403"/>
        <end position="1413"/>
    </location>
</feature>
<evidence type="ECO:0000256" key="7">
    <source>
        <dbReference type="ARBA" id="ARBA00022842"/>
    </source>
</evidence>
<keyword evidence="3 17" id="KW-0813">Transport</keyword>
<feature type="compositionally biased region" description="Polar residues" evidence="18">
    <location>
        <begin position="1"/>
        <end position="12"/>
    </location>
</feature>
<feature type="compositionally biased region" description="Polar residues" evidence="18">
    <location>
        <begin position="1375"/>
        <end position="1393"/>
    </location>
</feature>
<keyword evidence="8 17" id="KW-1133">Transmembrane helix</keyword>
<feature type="domain" description="SLC41A/MgtE integral membrane" evidence="19">
    <location>
        <begin position="136"/>
        <end position="268"/>
    </location>
</feature>
<protein>
    <recommendedName>
        <fullName evidence="17">Solute carrier family 41 member</fullName>
    </recommendedName>
</protein>
<dbReference type="Pfam" id="PF01769">
    <property type="entry name" value="MgtE"/>
    <property type="match status" value="2"/>
</dbReference>
<dbReference type="Proteomes" id="UP000606274">
    <property type="component" value="Unassembled WGS sequence"/>
</dbReference>
<sequence>MKTMDSVSGSNQHEGKWTSADLEVRDNESQKIPSLWCGGIDKCWALAHNNNRNTEAGFSELDPLLPNERLWPSVHDEETISTDAQAMPSETICSMVLQILAPFLLAGFGTVMAGMLLDIVQHWDVFQQITEIFILVPALLGMKGNLEMTLASRLSTVVNVGKIDSSEKWKLIIGNLALKQVQATVLGFLAALAASVLGWILNEKLTVNHAALLCCSSVVTAFIASLLQGIIMVGVIIGSKRTGINPDNVAAPIAASFGDLITLGFLAIISQRLFSCIELYPYVIYIVCVVFLCLTPVWVIITFCHSASHKLLYNGWEPIITAMVISSMGGLILDKTINDSNLAGVVVYTPVINGVGGNLAAIQSSRIATYLHFHCSLGRLADDAKLCYCPFRTFFGKGYNNRTARVLLLLAIPGHMVFLFVIYLMQGANTSLTPTFITLYLVAALTQVFLLLCIADWMVHCLWKVYKPCENRETWIPMSFYLPRLHHHNLGRMKTFLQSQNMLQTNGKAGEQPLLQKCPFQFNSSPFEHQNPSSVSTINVPQQSVSHLIVVNNLGGSWKNNLYSHQQLVEITSNLPEDTTSLGFFADVGHFGAIVAKDQIFRLRQQNACMAKDINQQKYAPQEAISVVTPLTQKVVEGVTFSKNLNKKEISLETSFVPNKADYQPHIPQVLQSTNERGAGINDNTSQTKKSSSKSVLATEILDCVMGGPDENNNVSGQSEILSSFPHGGGDNRSAKFPRGYDARVIDRNSVSIKTRMDNLSTIPVTEWTLQKLHTLVTVLEQKQKRQQKDMPFTDLFSEILKLYWNGNHKDLCSAARSKMYVNTMKEVRLHCGTDNSVILQAVSRERLKESESSFHILEHCFTPPKMVYTSSWLNLSENLNDTDQKPDCVSSLMTLHCKPKPPDKGLPKKELDNMQDTTNETIKACNKAQSGEEEQSKPLPTEQQMNSSDKIRGHTAMDVKNKCSVKKTAGQDSMTLKNVLMECVPSEKTNTSEDKNEAPLQVSLSTQSSDVSDSFTKPGNLIQPLSTHMTTLLEKTDIADCVSVKVSVLPPEKAQRLFTDEPDEEVHNIQKEDAKILTDSKGQATAESFDKDKKQVDPAIEFDKKSNTIKINCQVENYCCLAKWFQALGYRNRGNCKCEIKADAVTFGIGVNGLNSAKHRHPFHNTCQLTDMDNRELRKTRKAKNRFAYRGLTGKKHVASPIDDDASMDEFEIVDVITNYEDVLELANSVSMQLIEKPLKRCTLHKSTTGKKHRRDHQKEITMPEIKTGDAQINLALYGTSRVKQKKNISMFTSSDKVPIPPKTINVKIGSGGNKYWNSQKKTSVLLRPSNNRRSKKLKHAKAPESNLYAADNSVIKTTSFDLITTLPCHEESAQNQPKVNNGSTLSLASADNQKKTATSQSKKKPRKKISSTRKDKIMKLKRNTFFSSFNFRRKCNSANNTNELIKTSFDPAQPNSTSKNKLNTGVALNFGVLPASFNILEGSSSMEANQSVSADSGSKDKSMLLIKRKWAISGTWCDSPRKKQCLKSTPTLPNTSGLSTFQEFKKKYEKKNQNISV</sequence>
<evidence type="ECO:0000256" key="15">
    <source>
        <dbReference type="ARBA" id="ARBA00036293"/>
    </source>
</evidence>
<dbReference type="FunFam" id="1.10.357.20:FF:000001">
    <property type="entry name" value="Solute carrier family 41 member 2"/>
    <property type="match status" value="1"/>
</dbReference>
<dbReference type="GO" id="GO:0022890">
    <property type="term" value="F:inorganic cation transmembrane transporter activity"/>
    <property type="evidence" value="ECO:0007669"/>
    <property type="project" value="UniProtKB-UniRule"/>
</dbReference>
<comment type="caution">
    <text evidence="20">The sequence shown here is derived from an EMBL/GenBank/DDBJ whole genome shotgun (WGS) entry which is preliminary data.</text>
</comment>
<feature type="region of interest" description="Disordered" evidence="18">
    <location>
        <begin position="926"/>
        <end position="949"/>
    </location>
</feature>